<keyword evidence="2" id="KW-1185">Reference proteome</keyword>
<dbReference type="OrthoDB" id="2427607at2759"/>
<sequence>MRWRLIRLPVQPFFTGTNEFMSKFLMDDQIALDSKDECVGRRPEAYRMIKDVQDWISRVVSKDPELWYPVVMGLVDVLKLDTKPERYFQYMMGHYSSELKLKGFEDDKLEIVESDGEGEGSQKSFTAPEAVHQLEWTNELYDKDQVFVRINLRRLEKGIAVFHHLVGFLPVDAKTEMGLSRIQELVDKTTLLREQVRAVLTCDGVYHVTPSEIESMQCPEPEPEVDVKDILGDDVWLDLHIGYEVASWFSKLNDALIFNMPMEWETDRMMKMMADVDVPARCGHRLVRKAKLAKEKRRQQMAEGFSLSSPSSSPPICSLFPPAREPFKWTRSSISSIMFALWSATEACYYGTPLKRAAILF</sequence>
<organism evidence="1 2">
    <name type="scientific">Dissophora globulifera</name>
    <dbReference type="NCBI Taxonomy" id="979702"/>
    <lineage>
        <taxon>Eukaryota</taxon>
        <taxon>Fungi</taxon>
        <taxon>Fungi incertae sedis</taxon>
        <taxon>Mucoromycota</taxon>
        <taxon>Mortierellomycotina</taxon>
        <taxon>Mortierellomycetes</taxon>
        <taxon>Mortierellales</taxon>
        <taxon>Mortierellaceae</taxon>
        <taxon>Dissophora</taxon>
    </lineage>
</organism>
<dbReference type="EMBL" id="JAAAIP010000268">
    <property type="protein sequence ID" value="KAG0320791.1"/>
    <property type="molecule type" value="Genomic_DNA"/>
</dbReference>
<gene>
    <name evidence="1" type="ORF">BGZ99_004297</name>
</gene>
<protein>
    <submittedName>
        <fullName evidence="1">Uncharacterized protein</fullName>
    </submittedName>
</protein>
<evidence type="ECO:0000313" key="2">
    <source>
        <dbReference type="Proteomes" id="UP000738325"/>
    </source>
</evidence>
<name>A0A9P6RJ14_9FUNG</name>
<dbReference type="Proteomes" id="UP000738325">
    <property type="component" value="Unassembled WGS sequence"/>
</dbReference>
<accession>A0A9P6RJ14</accession>
<proteinExistence type="predicted"/>
<dbReference type="AlphaFoldDB" id="A0A9P6RJ14"/>
<comment type="caution">
    <text evidence="1">The sequence shown here is derived from an EMBL/GenBank/DDBJ whole genome shotgun (WGS) entry which is preliminary data.</text>
</comment>
<reference evidence="1" key="1">
    <citation type="journal article" date="2020" name="Fungal Divers.">
        <title>Resolving the Mortierellaceae phylogeny through synthesis of multi-gene phylogenetics and phylogenomics.</title>
        <authorList>
            <person name="Vandepol N."/>
            <person name="Liber J."/>
            <person name="Desiro A."/>
            <person name="Na H."/>
            <person name="Kennedy M."/>
            <person name="Barry K."/>
            <person name="Grigoriev I.V."/>
            <person name="Miller A.N."/>
            <person name="O'Donnell K."/>
            <person name="Stajich J.E."/>
            <person name="Bonito G."/>
        </authorList>
    </citation>
    <scope>NUCLEOTIDE SEQUENCE</scope>
    <source>
        <strain evidence="1">REB-010B</strain>
    </source>
</reference>
<evidence type="ECO:0000313" key="1">
    <source>
        <dbReference type="EMBL" id="KAG0320791.1"/>
    </source>
</evidence>